<comment type="caution">
    <text evidence="1">The sequence shown here is derived from an EMBL/GenBank/DDBJ whole genome shotgun (WGS) entry which is preliminary data.</text>
</comment>
<protein>
    <submittedName>
        <fullName evidence="1">Uncharacterized protein</fullName>
    </submittedName>
</protein>
<gene>
    <name evidence="1" type="ORF">CNF02_12670</name>
</gene>
<dbReference type="Proteomes" id="UP000219329">
    <property type="component" value="Unassembled WGS sequence"/>
</dbReference>
<organism evidence="1 2">
    <name type="scientific">OM182 bacterium MED-G28</name>
    <dbReference type="NCBI Taxonomy" id="1986256"/>
    <lineage>
        <taxon>Bacteria</taxon>
        <taxon>Pseudomonadati</taxon>
        <taxon>Pseudomonadota</taxon>
        <taxon>Gammaproteobacteria</taxon>
        <taxon>OMG group</taxon>
        <taxon>OM182 clade</taxon>
    </lineage>
</organism>
<accession>A0A2A5W7U6</accession>
<name>A0A2A5W7U6_9GAMM</name>
<reference evidence="1 2" key="1">
    <citation type="submission" date="2017-08" db="EMBL/GenBank/DDBJ databases">
        <title>Fine stratification of microbial communities through a metagenomic profile of the photic zone.</title>
        <authorList>
            <person name="Haro-Moreno J.M."/>
            <person name="Lopez-Perez M."/>
            <person name="De La Torre J."/>
            <person name="Picazo A."/>
            <person name="Camacho A."/>
            <person name="Rodriguez-Valera F."/>
        </authorList>
    </citation>
    <scope>NUCLEOTIDE SEQUENCE [LARGE SCALE GENOMIC DNA]</scope>
    <source>
        <strain evidence="1">MED-G28</strain>
    </source>
</reference>
<proteinExistence type="predicted"/>
<evidence type="ECO:0000313" key="1">
    <source>
        <dbReference type="EMBL" id="PDH32216.1"/>
    </source>
</evidence>
<evidence type="ECO:0000313" key="2">
    <source>
        <dbReference type="Proteomes" id="UP000219329"/>
    </source>
</evidence>
<sequence length="277" mass="31750">MLTSSSRFNWFLGVLLGQFATLNMAYSQIFALSEADFIWLGERIFSNECAAEFDCLTSWNKGEDFPSLGIGHFIWFPKGEDSPFEETFPSLLASFQSDNIQLPSWINSNSETLEVSEIDAPWESRDQFYSNFDSAETIELRNFLANTKPEQINFIVNRLSHSLDDIVAAFPLNQQATIREKLSTLAQSHPPYGSYALIDYVHFKGTGLTPSERYKNQGWGLQQVIEEMESEPTTLYSFVQTAKRILSRRVANAPIERNEQRWHAGWHKRVESYLPPP</sequence>
<dbReference type="EMBL" id="NTJZ01000020">
    <property type="protein sequence ID" value="PDH32216.1"/>
    <property type="molecule type" value="Genomic_DNA"/>
</dbReference>
<dbReference type="AlphaFoldDB" id="A0A2A5W7U6"/>